<evidence type="ECO:0000313" key="14">
    <source>
        <dbReference type="Proteomes" id="UP000248272"/>
    </source>
</evidence>
<dbReference type="Pfam" id="PF00266">
    <property type="entry name" value="Aminotran_5"/>
    <property type="match status" value="1"/>
</dbReference>
<evidence type="ECO:0000256" key="7">
    <source>
        <dbReference type="ARBA" id="ARBA00022898"/>
    </source>
</evidence>
<comment type="caution">
    <text evidence="13">The sequence shown here is derived from an EMBL/GenBank/DDBJ whole genome shotgun (WGS) entry which is preliminary data.</text>
</comment>
<dbReference type="InterPro" id="IPR015424">
    <property type="entry name" value="PyrdxlP-dep_Trfase"/>
</dbReference>
<proteinExistence type="inferred from homology"/>
<keyword evidence="5 11" id="KW-0028">Amino-acid biosynthesis</keyword>
<dbReference type="UniPathway" id="UPA00244">
    <property type="reaction ID" value="UER00311"/>
</dbReference>
<dbReference type="InterPro" id="IPR015422">
    <property type="entry name" value="PyrdxlP-dep_Trfase_small"/>
</dbReference>
<keyword evidence="6 11" id="KW-0808">Transferase</keyword>
<feature type="binding site" evidence="11">
    <location>
        <position position="172"/>
    </location>
    <ligand>
        <name>pyridoxal 5'-phosphate</name>
        <dbReference type="ChEBI" id="CHEBI:597326"/>
    </ligand>
</feature>
<evidence type="ECO:0000256" key="3">
    <source>
        <dbReference type="ARBA" id="ARBA00006904"/>
    </source>
</evidence>
<feature type="binding site" evidence="11">
    <location>
        <position position="41"/>
    </location>
    <ligand>
        <name>L-glutamate</name>
        <dbReference type="ChEBI" id="CHEBI:29985"/>
    </ligand>
</feature>
<comment type="caution">
    <text evidence="11">Lacks conserved residue(s) required for the propagation of feature annotation.</text>
</comment>
<dbReference type="EMBL" id="BDSG01000066">
    <property type="protein sequence ID" value="GBL11247.1"/>
    <property type="molecule type" value="Genomic_DNA"/>
</dbReference>
<dbReference type="NCBIfam" id="NF003764">
    <property type="entry name" value="PRK05355.1"/>
    <property type="match status" value="1"/>
</dbReference>
<dbReference type="InterPro" id="IPR022278">
    <property type="entry name" value="Pser_aminoTfrase"/>
</dbReference>
<comment type="pathway">
    <text evidence="2 11">Amino-acid biosynthesis; L-serine biosynthesis; L-serine from 3-phospho-D-glycerate: step 2/3.</text>
</comment>
<evidence type="ECO:0000256" key="2">
    <source>
        <dbReference type="ARBA" id="ARBA00005099"/>
    </source>
</evidence>
<keyword evidence="4 11" id="KW-0032">Aminotransferase</keyword>
<dbReference type="EC" id="2.6.1.52" evidence="11"/>
<dbReference type="GO" id="GO:0030170">
    <property type="term" value="F:pyridoxal phosphate binding"/>
    <property type="evidence" value="ECO:0007669"/>
    <property type="project" value="UniProtKB-UniRule"/>
</dbReference>
<accession>A0A2Z6UNK1</accession>
<comment type="pathway">
    <text evidence="11">Cofactor biosynthesis; pyridoxine 5'-phosphate biosynthesis; pyridoxine 5'-phosphate from D-erythrose 4-phosphate: step 3/5.</text>
</comment>
<feature type="modified residue" description="N6-(pyridoxal phosphate)lysine" evidence="11">
    <location>
        <position position="196"/>
    </location>
</feature>
<sequence>MNIYNFSAGPAMLPKVVMEEVRETFLNYRNTGASIIEIGHRSDIFVEVLEETERLFYQLTDLPANYKILFVHGGARMQFSAIPLNLISLSPARKSSYVETGNFARQAWEEARRYSLAQVVASSADTDFDRIPDERSIQCDEDAAYLHITSNNTVYGTRWNRFPSVKVPLVVDATSEILSRRMDYSQFGVTYAGFQKNLGPSALALVIIRDDLLGQALPETPLLLDYSIYAKNRSLYNTPNTFAIYMMQLILRWIESLGGIAAIERLNDAKAKCIYDYLDSTEFYRGVARQEDRSTMNVTFHLLDRSLTDLFLQESRDRGLLALKGHRSVGGIRASIYNAMPIEGVKALVEFMKEFERIYG</sequence>
<comment type="catalytic activity">
    <reaction evidence="10 11">
        <text>O-phospho-L-serine + 2-oxoglutarate = 3-phosphooxypyruvate + L-glutamate</text>
        <dbReference type="Rhea" id="RHEA:14329"/>
        <dbReference type="ChEBI" id="CHEBI:16810"/>
        <dbReference type="ChEBI" id="CHEBI:18110"/>
        <dbReference type="ChEBI" id="CHEBI:29985"/>
        <dbReference type="ChEBI" id="CHEBI:57524"/>
        <dbReference type="EC" id="2.6.1.52"/>
    </reaction>
</comment>
<comment type="catalytic activity">
    <reaction evidence="9 11">
        <text>4-(phosphooxy)-L-threonine + 2-oxoglutarate = (R)-3-hydroxy-2-oxo-4-phosphooxybutanoate + L-glutamate</text>
        <dbReference type="Rhea" id="RHEA:16573"/>
        <dbReference type="ChEBI" id="CHEBI:16810"/>
        <dbReference type="ChEBI" id="CHEBI:29985"/>
        <dbReference type="ChEBI" id="CHEBI:58452"/>
        <dbReference type="ChEBI" id="CHEBI:58538"/>
        <dbReference type="EC" id="2.6.1.52"/>
    </reaction>
</comment>
<dbReference type="HAMAP" id="MF_00160">
    <property type="entry name" value="SerC_aminotrans_5"/>
    <property type="match status" value="1"/>
</dbReference>
<dbReference type="GO" id="GO:0004648">
    <property type="term" value="F:O-phospho-L-serine:2-oxoglutarate aminotransferase activity"/>
    <property type="evidence" value="ECO:0007669"/>
    <property type="project" value="UniProtKB-UniRule"/>
</dbReference>
<dbReference type="RefSeq" id="WP_042790663.1">
    <property type="nucleotide sequence ID" value="NZ_BDSG01000066.1"/>
</dbReference>
<comment type="function">
    <text evidence="1 11">Catalyzes the reversible conversion of 3-phosphohydroxypyruvate to phosphoserine and of 3-hydroxy-2-oxo-4-phosphonooxybutanoate to phosphohydroxythreonine.</text>
</comment>
<dbReference type="UniPathway" id="UPA00135">
    <property type="reaction ID" value="UER00197"/>
</dbReference>
<evidence type="ECO:0000256" key="8">
    <source>
        <dbReference type="ARBA" id="ARBA00023299"/>
    </source>
</evidence>
<keyword evidence="8 11" id="KW-0718">Serine biosynthesis</keyword>
<evidence type="ECO:0000256" key="4">
    <source>
        <dbReference type="ARBA" id="ARBA00022576"/>
    </source>
</evidence>
<dbReference type="PANTHER" id="PTHR43247">
    <property type="entry name" value="PHOSPHOSERINE AMINOTRANSFERASE"/>
    <property type="match status" value="1"/>
</dbReference>
<feature type="binding site" evidence="11">
    <location>
        <position position="195"/>
    </location>
    <ligand>
        <name>pyridoxal 5'-phosphate</name>
        <dbReference type="ChEBI" id="CHEBI:597326"/>
    </ligand>
</feature>
<evidence type="ECO:0000256" key="11">
    <source>
        <dbReference type="HAMAP-Rule" id="MF_00160"/>
    </source>
</evidence>
<comment type="subunit">
    <text evidence="11">Homodimer.</text>
</comment>
<dbReference type="Gene3D" id="3.40.640.10">
    <property type="entry name" value="Type I PLP-dependent aspartate aminotransferase-like (Major domain)"/>
    <property type="match status" value="1"/>
</dbReference>
<dbReference type="FunFam" id="3.40.640.10:FF:000010">
    <property type="entry name" value="Phosphoserine aminotransferase"/>
    <property type="match status" value="1"/>
</dbReference>
<protein>
    <recommendedName>
        <fullName evidence="11">Phosphoserine aminotransferase</fullName>
        <ecNumber evidence="11">2.6.1.52</ecNumber>
    </recommendedName>
    <alternativeName>
        <fullName evidence="11">Phosphohydroxythreonine aminotransferase</fullName>
        <shortName evidence="11">PSAT</shortName>
    </alternativeName>
</protein>
<evidence type="ECO:0000313" key="13">
    <source>
        <dbReference type="EMBL" id="GBL11247.1"/>
    </source>
</evidence>
<dbReference type="InterPro" id="IPR015421">
    <property type="entry name" value="PyrdxlP-dep_Trfase_major"/>
</dbReference>
<reference evidence="13 14" key="1">
    <citation type="journal article" date="2018" name="Front. Microbiol.">
        <title>Adaptation of the Freshwater Bloom-Forming Cyanobacterium Microcystis aeruginosa to Brackish Water Is Driven by Recent Horizontal Transfer of Sucrose Genes.</title>
        <authorList>
            <person name="Tanabe Y."/>
            <person name="Hodoki Y."/>
            <person name="Sano T."/>
            <person name="Tada K."/>
            <person name="Watanabe M.M."/>
        </authorList>
    </citation>
    <scope>NUCLEOTIDE SEQUENCE [LARGE SCALE GENOMIC DNA]</scope>
    <source>
        <strain evidence="13 14">Sj</strain>
    </source>
</reference>
<evidence type="ECO:0000259" key="12">
    <source>
        <dbReference type="Pfam" id="PF00266"/>
    </source>
</evidence>
<comment type="cofactor">
    <cofactor evidence="11">
        <name>pyridoxal 5'-phosphate</name>
        <dbReference type="ChEBI" id="CHEBI:597326"/>
    </cofactor>
    <text evidence="11">Binds 1 pyridoxal phosphate per subunit.</text>
</comment>
<evidence type="ECO:0000256" key="5">
    <source>
        <dbReference type="ARBA" id="ARBA00022605"/>
    </source>
</evidence>
<dbReference type="FunFam" id="3.90.1150.10:FF:000006">
    <property type="entry name" value="Phosphoserine aminotransferase"/>
    <property type="match status" value="1"/>
</dbReference>
<keyword evidence="11" id="KW-0963">Cytoplasm</keyword>
<dbReference type="GO" id="GO:0006564">
    <property type="term" value="P:L-serine biosynthetic process"/>
    <property type="evidence" value="ECO:0007669"/>
    <property type="project" value="UniProtKB-UniRule"/>
</dbReference>
<dbReference type="PANTHER" id="PTHR43247:SF1">
    <property type="entry name" value="PHOSPHOSERINE AMINOTRANSFERASE"/>
    <property type="match status" value="1"/>
</dbReference>
<dbReference type="GO" id="GO:0005737">
    <property type="term" value="C:cytoplasm"/>
    <property type="evidence" value="ECO:0007669"/>
    <property type="project" value="UniProtKB-SubCell"/>
</dbReference>
<feature type="binding site" evidence="11">
    <location>
        <begin position="75"/>
        <end position="76"/>
    </location>
    <ligand>
        <name>pyridoxal 5'-phosphate</name>
        <dbReference type="ChEBI" id="CHEBI:597326"/>
    </ligand>
</feature>
<feature type="domain" description="Aminotransferase class V" evidence="12">
    <location>
        <begin position="3"/>
        <end position="348"/>
    </location>
</feature>
<dbReference type="Proteomes" id="UP000248272">
    <property type="component" value="Unassembled WGS sequence"/>
</dbReference>
<feature type="binding site" evidence="11">
    <location>
        <begin position="237"/>
        <end position="238"/>
    </location>
    <ligand>
        <name>pyridoxal 5'-phosphate</name>
        <dbReference type="ChEBI" id="CHEBI:597326"/>
    </ligand>
</feature>
<evidence type="ECO:0000256" key="6">
    <source>
        <dbReference type="ARBA" id="ARBA00022679"/>
    </source>
</evidence>
<feature type="binding site" evidence="11">
    <location>
        <position position="153"/>
    </location>
    <ligand>
        <name>pyridoxal 5'-phosphate</name>
        <dbReference type="ChEBI" id="CHEBI:597326"/>
    </ligand>
</feature>
<name>A0A2Z6UNK1_MICAE</name>
<keyword evidence="11" id="KW-0664">Pyridoxine biosynthesis</keyword>
<comment type="subcellular location">
    <subcellularLocation>
        <location evidence="11">Cytoplasm</location>
    </subcellularLocation>
</comment>
<dbReference type="NCBIfam" id="TIGR01364">
    <property type="entry name" value="serC_1"/>
    <property type="match status" value="1"/>
</dbReference>
<keyword evidence="7 11" id="KW-0663">Pyridoxal phosphate</keyword>
<dbReference type="PIRSF" id="PIRSF000525">
    <property type="entry name" value="SerC"/>
    <property type="match status" value="1"/>
</dbReference>
<organism evidence="13 14">
    <name type="scientific">Microcystis aeruginosa Sj</name>
    <dbReference type="NCBI Taxonomy" id="1979544"/>
    <lineage>
        <taxon>Bacteria</taxon>
        <taxon>Bacillati</taxon>
        <taxon>Cyanobacteriota</taxon>
        <taxon>Cyanophyceae</taxon>
        <taxon>Oscillatoriophycideae</taxon>
        <taxon>Chroococcales</taxon>
        <taxon>Microcystaceae</taxon>
        <taxon>Microcystis</taxon>
    </lineage>
</organism>
<dbReference type="AlphaFoldDB" id="A0A2Z6UNK1"/>
<gene>
    <name evidence="11 13" type="primary">serC</name>
    <name evidence="13" type="ORF">MSj_02749</name>
</gene>
<dbReference type="Gene3D" id="3.90.1150.10">
    <property type="entry name" value="Aspartate Aminotransferase, domain 1"/>
    <property type="match status" value="1"/>
</dbReference>
<comment type="similarity">
    <text evidence="3 11">Belongs to the class-V pyridoxal-phosphate-dependent aminotransferase family. SerC subfamily.</text>
</comment>
<dbReference type="GO" id="GO:0008615">
    <property type="term" value="P:pyridoxine biosynthetic process"/>
    <property type="evidence" value="ECO:0007669"/>
    <property type="project" value="UniProtKB-UniRule"/>
</dbReference>
<dbReference type="InterPro" id="IPR000192">
    <property type="entry name" value="Aminotrans_V_dom"/>
</dbReference>
<evidence type="ECO:0000256" key="9">
    <source>
        <dbReference type="ARBA" id="ARBA00047630"/>
    </source>
</evidence>
<feature type="binding site" evidence="11">
    <location>
        <position position="103"/>
    </location>
    <ligand>
        <name>pyridoxal 5'-phosphate</name>
        <dbReference type="ChEBI" id="CHEBI:597326"/>
    </ligand>
</feature>
<evidence type="ECO:0000256" key="10">
    <source>
        <dbReference type="ARBA" id="ARBA00049007"/>
    </source>
</evidence>
<dbReference type="SUPFAM" id="SSF53383">
    <property type="entry name" value="PLP-dependent transferases"/>
    <property type="match status" value="1"/>
</dbReference>
<evidence type="ECO:0000256" key="1">
    <source>
        <dbReference type="ARBA" id="ARBA00003483"/>
    </source>
</evidence>